<evidence type="ECO:0000259" key="1">
    <source>
        <dbReference type="Pfam" id="PF08532"/>
    </source>
</evidence>
<dbReference type="CDD" id="cd03143">
    <property type="entry name" value="A4_beta-galactosidase_middle_domain"/>
    <property type="match status" value="1"/>
</dbReference>
<comment type="caution">
    <text evidence="2">The sequence shown here is derived from an EMBL/GenBank/DDBJ whole genome shotgun (WGS) entry which is preliminary data.</text>
</comment>
<protein>
    <submittedName>
        <fullName evidence="2">Beta-galactosidase trimerization domain-containing protein</fullName>
    </submittedName>
</protein>
<sequence length="310" mass="34961">MQLCEHAKIPYSILPEQSLTEELLGEYSLLLLPEVYVIEEKTCALLERFVEQGGILISSGQSGLWNRDSTRRSKSSIAHLLGTGKSVIHEEYAANRWSAYLKNTGKTSFHGLLSCTTPPVSEHFIETDCQEDAASLLEFLLPCVACDFDHWVNWWSPPPGQAFHHPALVRRPYGRGTSYYFAFDFFTMASLNSFQYPKELFADLLALSELAPAIRNRTEIPDILRTAYFETEDSYIVHQISMLAKQFHGNSSPVSGGLLEIPEPVTEARVVYPFPMELSAEQENGCSVIRLPDLSLQQIILVKKSLSKRR</sequence>
<proteinExistence type="predicted"/>
<gene>
    <name evidence="2" type="ORF">IAB26_15620</name>
</gene>
<reference evidence="2" key="2">
    <citation type="journal article" date="2021" name="PeerJ">
        <title>Extensive microbial diversity within the chicken gut microbiome revealed by metagenomics and culture.</title>
        <authorList>
            <person name="Gilroy R."/>
            <person name="Ravi A."/>
            <person name="Getino M."/>
            <person name="Pursley I."/>
            <person name="Horton D.L."/>
            <person name="Alikhan N.F."/>
            <person name="Baker D."/>
            <person name="Gharbi K."/>
            <person name="Hall N."/>
            <person name="Watson M."/>
            <person name="Adriaenssens E.M."/>
            <person name="Foster-Nyarko E."/>
            <person name="Jarju S."/>
            <person name="Secka A."/>
            <person name="Antonio M."/>
            <person name="Oren A."/>
            <person name="Chaudhuri R.R."/>
            <person name="La Ragione R."/>
            <person name="Hildebrand F."/>
            <person name="Pallen M.J."/>
        </authorList>
    </citation>
    <scope>NUCLEOTIDE SEQUENCE</scope>
    <source>
        <strain evidence="2">ChiSjej3B21-11622</strain>
    </source>
</reference>
<organism evidence="2 3">
    <name type="scientific">Candidatus Limivivens merdigallinarum</name>
    <dbReference type="NCBI Taxonomy" id="2840859"/>
    <lineage>
        <taxon>Bacteria</taxon>
        <taxon>Bacillati</taxon>
        <taxon>Bacillota</taxon>
        <taxon>Clostridia</taxon>
        <taxon>Lachnospirales</taxon>
        <taxon>Lachnospiraceae</taxon>
        <taxon>Lachnospiraceae incertae sedis</taxon>
        <taxon>Candidatus Limivivens</taxon>
    </lineage>
</organism>
<feature type="domain" description="Beta-galactosidase trimerisation" evidence="1">
    <location>
        <begin position="24"/>
        <end position="70"/>
    </location>
</feature>
<evidence type="ECO:0000313" key="3">
    <source>
        <dbReference type="Proteomes" id="UP000886886"/>
    </source>
</evidence>
<dbReference type="Gene3D" id="3.40.50.880">
    <property type="match status" value="1"/>
</dbReference>
<dbReference type="EMBL" id="DVFT01000227">
    <property type="protein sequence ID" value="HIQ97978.1"/>
    <property type="molecule type" value="Genomic_DNA"/>
</dbReference>
<dbReference type="GO" id="GO:0004565">
    <property type="term" value="F:beta-galactosidase activity"/>
    <property type="evidence" value="ECO:0007669"/>
    <property type="project" value="InterPro"/>
</dbReference>
<dbReference type="Proteomes" id="UP000886886">
    <property type="component" value="Unassembled WGS sequence"/>
</dbReference>
<dbReference type="AlphaFoldDB" id="A0A9D1A0D3"/>
<dbReference type="InterPro" id="IPR029062">
    <property type="entry name" value="Class_I_gatase-like"/>
</dbReference>
<dbReference type="SUPFAM" id="SSF52317">
    <property type="entry name" value="Class I glutamine amidotransferase-like"/>
    <property type="match status" value="1"/>
</dbReference>
<dbReference type="GO" id="GO:0005975">
    <property type="term" value="P:carbohydrate metabolic process"/>
    <property type="evidence" value="ECO:0007669"/>
    <property type="project" value="InterPro"/>
</dbReference>
<accession>A0A9D1A0D3</accession>
<reference evidence="2" key="1">
    <citation type="submission" date="2020-10" db="EMBL/GenBank/DDBJ databases">
        <authorList>
            <person name="Gilroy R."/>
        </authorList>
    </citation>
    <scope>NUCLEOTIDE SEQUENCE</scope>
    <source>
        <strain evidence="2">ChiSjej3B21-11622</strain>
    </source>
</reference>
<name>A0A9D1A0D3_9FIRM</name>
<evidence type="ECO:0000313" key="2">
    <source>
        <dbReference type="EMBL" id="HIQ97978.1"/>
    </source>
</evidence>
<dbReference type="Pfam" id="PF08532">
    <property type="entry name" value="Glyco_hydro_42M"/>
    <property type="match status" value="1"/>
</dbReference>
<dbReference type="InterPro" id="IPR013738">
    <property type="entry name" value="Beta_galactosidase_Trimer"/>
</dbReference>